<feature type="domain" description="HTH rpiR-type" evidence="4">
    <location>
        <begin position="1"/>
        <end position="77"/>
    </location>
</feature>
<dbReference type="RefSeq" id="WP_187532973.1">
    <property type="nucleotide sequence ID" value="NZ_CBCSHU010000002.1"/>
</dbReference>
<protein>
    <submittedName>
        <fullName evidence="5">MurR/RpiR family transcriptional regulator</fullName>
    </submittedName>
</protein>
<dbReference type="Pfam" id="PF01380">
    <property type="entry name" value="SIS"/>
    <property type="match status" value="1"/>
</dbReference>
<dbReference type="AlphaFoldDB" id="A0A7G9RW64"/>
<dbReference type="InterPro" id="IPR046348">
    <property type="entry name" value="SIS_dom_sf"/>
</dbReference>
<evidence type="ECO:0000256" key="3">
    <source>
        <dbReference type="ARBA" id="ARBA00023163"/>
    </source>
</evidence>
<evidence type="ECO:0000256" key="2">
    <source>
        <dbReference type="ARBA" id="ARBA00023125"/>
    </source>
</evidence>
<dbReference type="InterPro" id="IPR047640">
    <property type="entry name" value="RpiR-like"/>
</dbReference>
<dbReference type="GO" id="GO:0097367">
    <property type="term" value="F:carbohydrate derivative binding"/>
    <property type="evidence" value="ECO:0007669"/>
    <property type="project" value="InterPro"/>
</dbReference>
<keyword evidence="3" id="KW-0804">Transcription</keyword>
<keyword evidence="1" id="KW-0805">Transcription regulation</keyword>
<evidence type="ECO:0000313" key="6">
    <source>
        <dbReference type="Proteomes" id="UP000515928"/>
    </source>
</evidence>
<evidence type="ECO:0000313" key="5">
    <source>
        <dbReference type="EMBL" id="QNN59839.1"/>
    </source>
</evidence>
<dbReference type="Gene3D" id="3.40.50.10490">
    <property type="entry name" value="Glucose-6-phosphate isomerase like protein, domain 1"/>
    <property type="match status" value="1"/>
</dbReference>
<dbReference type="GO" id="GO:0003677">
    <property type="term" value="F:DNA binding"/>
    <property type="evidence" value="ECO:0007669"/>
    <property type="project" value="UniProtKB-KW"/>
</dbReference>
<accession>A0A7G9RW64</accession>
<dbReference type="Gene3D" id="1.10.10.10">
    <property type="entry name" value="Winged helix-like DNA-binding domain superfamily/Winged helix DNA-binding domain"/>
    <property type="match status" value="1"/>
</dbReference>
<gene>
    <name evidence="5" type="ORF">H9L01_05455</name>
</gene>
<dbReference type="InterPro" id="IPR036388">
    <property type="entry name" value="WH-like_DNA-bd_sf"/>
</dbReference>
<evidence type="ECO:0000256" key="1">
    <source>
        <dbReference type="ARBA" id="ARBA00023015"/>
    </source>
</evidence>
<dbReference type="InterPro" id="IPR001347">
    <property type="entry name" value="SIS_dom"/>
</dbReference>
<dbReference type="InterPro" id="IPR035472">
    <property type="entry name" value="RpiR-like_SIS"/>
</dbReference>
<organism evidence="5 6">
    <name type="scientific">Erysipelothrix inopinata</name>
    <dbReference type="NCBI Taxonomy" id="225084"/>
    <lineage>
        <taxon>Bacteria</taxon>
        <taxon>Bacillati</taxon>
        <taxon>Bacillota</taxon>
        <taxon>Erysipelotrichia</taxon>
        <taxon>Erysipelotrichales</taxon>
        <taxon>Erysipelotrichaceae</taxon>
        <taxon>Erysipelothrix</taxon>
    </lineage>
</organism>
<dbReference type="CDD" id="cd05013">
    <property type="entry name" value="SIS_RpiR"/>
    <property type="match status" value="1"/>
</dbReference>
<dbReference type="EMBL" id="CP060715">
    <property type="protein sequence ID" value="QNN59839.1"/>
    <property type="molecule type" value="Genomic_DNA"/>
</dbReference>
<dbReference type="KEGG" id="eio:H9L01_05455"/>
<dbReference type="SUPFAM" id="SSF53697">
    <property type="entry name" value="SIS domain"/>
    <property type="match status" value="1"/>
</dbReference>
<dbReference type="GO" id="GO:1901135">
    <property type="term" value="P:carbohydrate derivative metabolic process"/>
    <property type="evidence" value="ECO:0007669"/>
    <property type="project" value="InterPro"/>
</dbReference>
<reference evidence="5 6" key="1">
    <citation type="submission" date="2020-08" db="EMBL/GenBank/DDBJ databases">
        <title>Genome sequence of Erysipelothrix inopinata DSM 15511T.</title>
        <authorList>
            <person name="Hyun D.-W."/>
            <person name="Bae J.-W."/>
        </authorList>
    </citation>
    <scope>NUCLEOTIDE SEQUENCE [LARGE SCALE GENOMIC DNA]</scope>
    <source>
        <strain evidence="5 6">DSM 15511</strain>
    </source>
</reference>
<keyword evidence="6" id="KW-1185">Reference proteome</keyword>
<name>A0A7G9RW64_9FIRM</name>
<dbReference type="InterPro" id="IPR000281">
    <property type="entry name" value="HTH_RpiR"/>
</dbReference>
<proteinExistence type="predicted"/>
<dbReference type="Proteomes" id="UP000515928">
    <property type="component" value="Chromosome"/>
</dbReference>
<dbReference type="Pfam" id="PF01418">
    <property type="entry name" value="HTH_6"/>
    <property type="match status" value="1"/>
</dbReference>
<dbReference type="PANTHER" id="PTHR30514">
    <property type="entry name" value="GLUCOKINASE"/>
    <property type="match status" value="1"/>
</dbReference>
<dbReference type="PANTHER" id="PTHR30514:SF1">
    <property type="entry name" value="HTH-TYPE TRANSCRIPTIONAL REGULATOR HEXR-RELATED"/>
    <property type="match status" value="1"/>
</dbReference>
<dbReference type="InterPro" id="IPR009057">
    <property type="entry name" value="Homeodomain-like_sf"/>
</dbReference>
<sequence>MKLESLINEHYHNLSEVDRHVLQYIVANQRDIDSHTISDIAEECNTSTTSIYRAVKKLGFSGYSEFRFFIKNQNSQTEVVSDMNLKDEMSNNIKQTMKLLEDEKVEAVCSLLYNSKQIYAYGTGWKQSAIIKSMSNDLNYYGKHLLHLRTMTDLENMSHVMTPDDVVIIISLSGNTEGLNKTLNILNLREVPIVAIAPSNVNVLSSRATYTLYHNPNILGDVSYIKHWSTFEVNLIIDYLVNSYAKYSYTKNNI</sequence>
<dbReference type="SUPFAM" id="SSF46689">
    <property type="entry name" value="Homeodomain-like"/>
    <property type="match status" value="1"/>
</dbReference>
<keyword evidence="2" id="KW-0238">DNA-binding</keyword>
<evidence type="ECO:0000259" key="4">
    <source>
        <dbReference type="PROSITE" id="PS51071"/>
    </source>
</evidence>
<dbReference type="PROSITE" id="PS51071">
    <property type="entry name" value="HTH_RPIR"/>
    <property type="match status" value="1"/>
</dbReference>
<dbReference type="GO" id="GO:0003700">
    <property type="term" value="F:DNA-binding transcription factor activity"/>
    <property type="evidence" value="ECO:0007669"/>
    <property type="project" value="InterPro"/>
</dbReference>